<name>A0A814GZU0_9BILA</name>
<gene>
    <name evidence="1" type="ORF">VCS650_LOCUS14876</name>
</gene>
<sequence>MYKVSNQRAENNFRVAQCSSYECGAVPQIVLARKMMTRSFKKEVQQNQVNDFIYEKVIKRKVNGTVCVIRVNSAFSELRSAQSSRHSNLNKVKERVMHFKRMQQEKKRKSPRIIPVYIDYIVG</sequence>
<dbReference type="Proteomes" id="UP000663891">
    <property type="component" value="Unassembled WGS sequence"/>
</dbReference>
<evidence type="ECO:0000313" key="1">
    <source>
        <dbReference type="EMBL" id="CAF1003737.1"/>
    </source>
</evidence>
<reference evidence="1" key="1">
    <citation type="submission" date="2021-02" db="EMBL/GenBank/DDBJ databases">
        <authorList>
            <person name="Nowell W R."/>
        </authorList>
    </citation>
    <scope>NUCLEOTIDE SEQUENCE</scope>
</reference>
<evidence type="ECO:0000313" key="2">
    <source>
        <dbReference type="Proteomes" id="UP000663891"/>
    </source>
</evidence>
<dbReference type="AlphaFoldDB" id="A0A814GZU0"/>
<organism evidence="1 2">
    <name type="scientific">Adineta steineri</name>
    <dbReference type="NCBI Taxonomy" id="433720"/>
    <lineage>
        <taxon>Eukaryota</taxon>
        <taxon>Metazoa</taxon>
        <taxon>Spiralia</taxon>
        <taxon>Gnathifera</taxon>
        <taxon>Rotifera</taxon>
        <taxon>Eurotatoria</taxon>
        <taxon>Bdelloidea</taxon>
        <taxon>Adinetida</taxon>
        <taxon>Adinetidae</taxon>
        <taxon>Adineta</taxon>
    </lineage>
</organism>
<dbReference type="EMBL" id="CAJNON010000126">
    <property type="protein sequence ID" value="CAF1003737.1"/>
    <property type="molecule type" value="Genomic_DNA"/>
</dbReference>
<accession>A0A814GZU0</accession>
<protein>
    <submittedName>
        <fullName evidence="1">Uncharacterized protein</fullName>
    </submittedName>
</protein>
<proteinExistence type="predicted"/>
<comment type="caution">
    <text evidence="1">The sequence shown here is derived from an EMBL/GenBank/DDBJ whole genome shotgun (WGS) entry which is preliminary data.</text>
</comment>